<name>A0A3B3CRR2_ORYME</name>
<evidence type="ECO:0000256" key="1">
    <source>
        <dbReference type="SAM" id="SignalP"/>
    </source>
</evidence>
<dbReference type="Ensembl" id="ENSOMET00000029729.1">
    <property type="protein sequence ID" value="ENSOMEP00000020276.1"/>
    <property type="gene ID" value="ENSOMEG00000022129.1"/>
</dbReference>
<protein>
    <submittedName>
        <fullName evidence="2">Uncharacterized protein</fullName>
    </submittedName>
</protein>
<feature type="signal peptide" evidence="1">
    <location>
        <begin position="1"/>
        <end position="26"/>
    </location>
</feature>
<feature type="chain" id="PRO_5017387477" evidence="1">
    <location>
        <begin position="27"/>
        <end position="99"/>
    </location>
</feature>
<reference evidence="2" key="1">
    <citation type="submission" date="2025-08" db="UniProtKB">
        <authorList>
            <consortium name="Ensembl"/>
        </authorList>
    </citation>
    <scope>IDENTIFICATION</scope>
</reference>
<dbReference type="PaxDb" id="30732-ENSOMEP00000020276"/>
<proteinExistence type="predicted"/>
<sequence>MVKERNFHHFLSRLLMEQLCLNCVCASFYQSKNEAFIPSVVCDADVDPWVAASSHLLLTAGLVSQDAVHLCYDRHGELWKDLWAERSADQQGQMETRKV</sequence>
<evidence type="ECO:0000313" key="2">
    <source>
        <dbReference type="Ensembl" id="ENSOMEP00000020276.1"/>
    </source>
</evidence>
<evidence type="ECO:0000313" key="3">
    <source>
        <dbReference type="Proteomes" id="UP000261560"/>
    </source>
</evidence>
<accession>A0A3B3CRR2</accession>
<keyword evidence="1" id="KW-0732">Signal</keyword>
<organism evidence="2 3">
    <name type="scientific">Oryzias melastigma</name>
    <name type="common">Marine medaka</name>
    <dbReference type="NCBI Taxonomy" id="30732"/>
    <lineage>
        <taxon>Eukaryota</taxon>
        <taxon>Metazoa</taxon>
        <taxon>Chordata</taxon>
        <taxon>Craniata</taxon>
        <taxon>Vertebrata</taxon>
        <taxon>Euteleostomi</taxon>
        <taxon>Actinopterygii</taxon>
        <taxon>Neopterygii</taxon>
        <taxon>Teleostei</taxon>
        <taxon>Neoteleostei</taxon>
        <taxon>Acanthomorphata</taxon>
        <taxon>Ovalentaria</taxon>
        <taxon>Atherinomorphae</taxon>
        <taxon>Beloniformes</taxon>
        <taxon>Adrianichthyidae</taxon>
        <taxon>Oryziinae</taxon>
        <taxon>Oryzias</taxon>
    </lineage>
</organism>
<dbReference type="AlphaFoldDB" id="A0A3B3CRR2"/>
<dbReference type="Proteomes" id="UP000261560">
    <property type="component" value="Unplaced"/>
</dbReference>
<reference evidence="2" key="2">
    <citation type="submission" date="2025-09" db="UniProtKB">
        <authorList>
            <consortium name="Ensembl"/>
        </authorList>
    </citation>
    <scope>IDENTIFICATION</scope>
</reference>
<keyword evidence="3" id="KW-1185">Reference proteome</keyword>